<feature type="domain" description="NACHT" evidence="2">
    <location>
        <begin position="95"/>
        <end position="247"/>
    </location>
</feature>
<evidence type="ECO:0000259" key="2">
    <source>
        <dbReference type="PROSITE" id="PS50837"/>
    </source>
</evidence>
<comment type="caution">
    <text evidence="3">The sequence shown here is derived from an EMBL/GenBank/DDBJ whole genome shotgun (WGS) entry which is preliminary data.</text>
</comment>
<dbReference type="Pfam" id="PF24883">
    <property type="entry name" value="NPHP3_N"/>
    <property type="match status" value="1"/>
</dbReference>
<dbReference type="InterPro" id="IPR007111">
    <property type="entry name" value="NACHT_NTPase"/>
</dbReference>
<protein>
    <recommendedName>
        <fullName evidence="2">NACHT domain-containing protein</fullName>
    </recommendedName>
</protein>
<dbReference type="InterPro" id="IPR027417">
    <property type="entry name" value="P-loop_NTPase"/>
</dbReference>
<proteinExistence type="predicted"/>
<evidence type="ECO:0000313" key="3">
    <source>
        <dbReference type="EMBL" id="KAF8914413.1"/>
    </source>
</evidence>
<gene>
    <name evidence="3" type="ORF">CPB84DRAFT_1841119</name>
</gene>
<dbReference type="AlphaFoldDB" id="A0A9P5NZJ6"/>
<dbReference type="Proteomes" id="UP000724874">
    <property type="component" value="Unassembled WGS sequence"/>
</dbReference>
<dbReference type="Gene3D" id="3.40.50.300">
    <property type="entry name" value="P-loop containing nucleotide triphosphate hydrolases"/>
    <property type="match status" value="1"/>
</dbReference>
<evidence type="ECO:0000256" key="1">
    <source>
        <dbReference type="ARBA" id="ARBA00022737"/>
    </source>
</evidence>
<organism evidence="3 4">
    <name type="scientific">Gymnopilus junonius</name>
    <name type="common">Spectacular rustgill mushroom</name>
    <name type="synonym">Gymnopilus spectabilis subsp. junonius</name>
    <dbReference type="NCBI Taxonomy" id="109634"/>
    <lineage>
        <taxon>Eukaryota</taxon>
        <taxon>Fungi</taxon>
        <taxon>Dikarya</taxon>
        <taxon>Basidiomycota</taxon>
        <taxon>Agaricomycotina</taxon>
        <taxon>Agaricomycetes</taxon>
        <taxon>Agaricomycetidae</taxon>
        <taxon>Agaricales</taxon>
        <taxon>Agaricineae</taxon>
        <taxon>Hymenogastraceae</taxon>
        <taxon>Gymnopilus</taxon>
    </lineage>
</organism>
<reference evidence="3" key="1">
    <citation type="submission" date="2020-11" db="EMBL/GenBank/DDBJ databases">
        <authorList>
            <consortium name="DOE Joint Genome Institute"/>
            <person name="Ahrendt S."/>
            <person name="Riley R."/>
            <person name="Andreopoulos W."/>
            <person name="LaButti K."/>
            <person name="Pangilinan J."/>
            <person name="Ruiz-duenas F.J."/>
            <person name="Barrasa J.M."/>
            <person name="Sanchez-Garcia M."/>
            <person name="Camarero S."/>
            <person name="Miyauchi S."/>
            <person name="Serrano A."/>
            <person name="Linde D."/>
            <person name="Babiker R."/>
            <person name="Drula E."/>
            <person name="Ayuso-Fernandez I."/>
            <person name="Pacheco R."/>
            <person name="Padilla G."/>
            <person name="Ferreira P."/>
            <person name="Barriuso J."/>
            <person name="Kellner H."/>
            <person name="Castanera R."/>
            <person name="Alfaro M."/>
            <person name="Ramirez L."/>
            <person name="Pisabarro A.G."/>
            <person name="Kuo A."/>
            <person name="Tritt A."/>
            <person name="Lipzen A."/>
            <person name="He G."/>
            <person name="Yan M."/>
            <person name="Ng V."/>
            <person name="Cullen D."/>
            <person name="Martin F."/>
            <person name="Rosso M.-N."/>
            <person name="Henrissat B."/>
            <person name="Hibbett D."/>
            <person name="Martinez A.T."/>
            <person name="Grigoriev I.V."/>
        </authorList>
    </citation>
    <scope>NUCLEOTIDE SEQUENCE</scope>
    <source>
        <strain evidence="3">AH 44721</strain>
    </source>
</reference>
<accession>A0A9P5NZJ6</accession>
<keyword evidence="1" id="KW-0677">Repeat</keyword>
<dbReference type="EMBL" id="JADNYJ010000001">
    <property type="protein sequence ID" value="KAF8914413.1"/>
    <property type="molecule type" value="Genomic_DNA"/>
</dbReference>
<dbReference type="PANTHER" id="PTHR10039">
    <property type="entry name" value="AMELOGENIN"/>
    <property type="match status" value="1"/>
</dbReference>
<keyword evidence="4" id="KW-1185">Reference proteome</keyword>
<dbReference type="OrthoDB" id="163438at2759"/>
<evidence type="ECO:0000313" key="4">
    <source>
        <dbReference type="Proteomes" id="UP000724874"/>
    </source>
</evidence>
<sequence>MASSNGPQEYAYQGDTYGGPIHGSTVGGEGNTNVINNIHNHGLGPVFDRICSYVAANAYHNSGEVSAQPKCHPGTRVAILDHIISWATALTYTYPILWVHGPAGVGKSAVMRTIAQMLADQGVLLATFFFFRTSAGRNTAERFIPTLAYRVALAIPATRPFITQAIERDPLIFSTSLWDQAQILVVAPIIAAIKDPSFDREHFPRVFVIDGLDECDNSDQQIEILQLLCKILQNLPVPFAVLIASRPENNIRSAFDIGVLNRISTRLSLDGYYDSYNDIKKYLSDQFDVIRETHVLRSYLPSPWPTQEDIDTLVYKSSGQFVYAATVDKFVSSPRHNPAKRLVILLSQTSSSGTTKPFEYLDSLYYRIFSAIDPADLDGTLRILGVLLAPLGFSMTVQSRHSPRFLEKLLELDVGEVRRHLLDLESLLAIGTDDEDIRFFHLSLSNYLFDRSRSGRFWIDVGAAYAELAMKCLPESLTLWEWNGFIELAMNDIDLFFSGASPTPALREAILCSRISGNASRFNGPEHPFRPTLLMAIRNSNFPDADQLYSIKLTEYAEYIQPVMQLYLQDLALKHFLFIAIFTELPPNKESNLTRIFGLSDSEVKVDQTNGLHLTSCLYNAFQQVMKDLFQDPKGRYFVDETQFADLTLHIIQCMTEGSRFYVADEVPR</sequence>
<dbReference type="PANTHER" id="PTHR10039:SF14">
    <property type="entry name" value="NACHT DOMAIN-CONTAINING PROTEIN"/>
    <property type="match status" value="1"/>
</dbReference>
<name>A0A9P5NZJ6_GYMJU</name>
<dbReference type="SUPFAM" id="SSF52540">
    <property type="entry name" value="P-loop containing nucleoside triphosphate hydrolases"/>
    <property type="match status" value="1"/>
</dbReference>
<dbReference type="PROSITE" id="PS50837">
    <property type="entry name" value="NACHT"/>
    <property type="match status" value="1"/>
</dbReference>
<dbReference type="InterPro" id="IPR056884">
    <property type="entry name" value="NPHP3-like_N"/>
</dbReference>